<protein>
    <submittedName>
        <fullName evidence="3">Uncharacterized protein</fullName>
    </submittedName>
</protein>
<name>A0A484KR18_9ASTE</name>
<evidence type="ECO:0000256" key="2">
    <source>
        <dbReference type="SAM" id="Phobius"/>
    </source>
</evidence>
<dbReference type="PANTHER" id="PTHR33646:SF6">
    <property type="entry name" value="TRANSMEMBRANE PROTEIN"/>
    <property type="match status" value="1"/>
</dbReference>
<dbReference type="EMBL" id="OOIL02000473">
    <property type="protein sequence ID" value="VFQ65597.1"/>
    <property type="molecule type" value="Genomic_DNA"/>
</dbReference>
<organism evidence="3 4">
    <name type="scientific">Cuscuta campestris</name>
    <dbReference type="NCBI Taxonomy" id="132261"/>
    <lineage>
        <taxon>Eukaryota</taxon>
        <taxon>Viridiplantae</taxon>
        <taxon>Streptophyta</taxon>
        <taxon>Embryophyta</taxon>
        <taxon>Tracheophyta</taxon>
        <taxon>Spermatophyta</taxon>
        <taxon>Magnoliopsida</taxon>
        <taxon>eudicotyledons</taxon>
        <taxon>Gunneridae</taxon>
        <taxon>Pentapetalae</taxon>
        <taxon>asterids</taxon>
        <taxon>lamiids</taxon>
        <taxon>Solanales</taxon>
        <taxon>Convolvulaceae</taxon>
        <taxon>Cuscuteae</taxon>
        <taxon>Cuscuta</taxon>
        <taxon>Cuscuta subgen. Grammica</taxon>
        <taxon>Cuscuta sect. Cleistogrammica</taxon>
    </lineage>
</organism>
<feature type="region of interest" description="Disordered" evidence="1">
    <location>
        <begin position="75"/>
        <end position="105"/>
    </location>
</feature>
<dbReference type="Proteomes" id="UP000595140">
    <property type="component" value="Unassembled WGS sequence"/>
</dbReference>
<evidence type="ECO:0000256" key="1">
    <source>
        <dbReference type="SAM" id="MobiDB-lite"/>
    </source>
</evidence>
<keyword evidence="4" id="KW-1185">Reference proteome</keyword>
<keyword evidence="2" id="KW-0472">Membrane</keyword>
<keyword evidence="2" id="KW-0812">Transmembrane</keyword>
<feature type="region of interest" description="Disordered" evidence="1">
    <location>
        <begin position="19"/>
        <end position="41"/>
    </location>
</feature>
<keyword evidence="2" id="KW-1133">Transmembrane helix</keyword>
<feature type="compositionally biased region" description="Basic and acidic residues" evidence="1">
    <location>
        <begin position="85"/>
        <end position="95"/>
    </location>
</feature>
<evidence type="ECO:0000313" key="3">
    <source>
        <dbReference type="EMBL" id="VFQ65597.1"/>
    </source>
</evidence>
<dbReference type="PANTHER" id="PTHR33646">
    <property type="entry name" value="GB|AAF00631.1"/>
    <property type="match status" value="1"/>
</dbReference>
<gene>
    <name evidence="3" type="ORF">CCAM_LOCUS7373</name>
</gene>
<proteinExistence type="predicted"/>
<feature type="transmembrane region" description="Helical" evidence="2">
    <location>
        <begin position="268"/>
        <end position="289"/>
    </location>
</feature>
<dbReference type="AlphaFoldDB" id="A0A484KR18"/>
<evidence type="ECO:0000313" key="4">
    <source>
        <dbReference type="Proteomes" id="UP000595140"/>
    </source>
</evidence>
<sequence length="355" mass="38421">MDIEAAELQDWEVLLPNPISVDSGLPDSSENPNDFQEIGADSQGIVHTDYFSLDTGESFPGTAAADFDVGELGSDNPSWIDPDGLEARYPAKESGESWPDSGSDLSDDRVFEGKGELGMLQKDTIEGVFEGKGELGILQKGTIEGGFDGKGELGILQKNTTEGVFEGGGELGMLQKDTIEGVFDGIEEIGSEIEQLEGDADLKDTYAAAEEEEKQKAESIVGSEKQEIAGKKTDEIEDKKNKKKTMNVVGWKAPFELFKYYVLKSRHFGSLSVAAAAALGFAILGHRLYKMMMMKKRSKTLEDGKKKVVLQFIGRGPASLYEAFSMAKQVPAAMIRPQQLPGAAAVIPWPVIALI</sequence>
<reference evidence="3 4" key="1">
    <citation type="submission" date="2018-04" db="EMBL/GenBank/DDBJ databases">
        <authorList>
            <person name="Vogel A."/>
        </authorList>
    </citation>
    <scope>NUCLEOTIDE SEQUENCE [LARGE SCALE GENOMIC DNA]</scope>
</reference>
<dbReference type="InterPro" id="IPR045883">
    <property type="entry name" value="At4g13530-like"/>
</dbReference>
<dbReference type="OrthoDB" id="1296703at2759"/>
<accession>A0A484KR18</accession>